<name>A0A2H9TKA0_9FUNG</name>
<evidence type="ECO:0000256" key="4">
    <source>
        <dbReference type="ARBA" id="ARBA00022490"/>
    </source>
</evidence>
<comment type="similarity">
    <text evidence="3 7">Belongs to the PTPA-type PPIase family.</text>
</comment>
<accession>A0A2H9TKA0</accession>
<dbReference type="GO" id="GO:0003755">
    <property type="term" value="F:peptidyl-prolyl cis-trans isomerase activity"/>
    <property type="evidence" value="ECO:0007669"/>
    <property type="project" value="UniProtKB-KW"/>
</dbReference>
<comment type="function">
    <text evidence="7">PPIases accelerate the folding of proteins. It catalyzes the cis-trans isomerization of proline imidic peptide bonds in oligopeptides.</text>
</comment>
<evidence type="ECO:0000313" key="9">
    <source>
        <dbReference type="Proteomes" id="UP000240830"/>
    </source>
</evidence>
<dbReference type="AlphaFoldDB" id="A0A2H9TKA0"/>
<dbReference type="EC" id="5.2.1.8" evidence="7"/>
<gene>
    <name evidence="8" type="ORF">PSACC_02019</name>
</gene>
<evidence type="ECO:0000256" key="5">
    <source>
        <dbReference type="ARBA" id="ARBA00023110"/>
    </source>
</evidence>
<evidence type="ECO:0000256" key="1">
    <source>
        <dbReference type="ARBA" id="ARBA00000971"/>
    </source>
</evidence>
<evidence type="ECO:0000256" key="7">
    <source>
        <dbReference type="RuleBase" id="RU361210"/>
    </source>
</evidence>
<dbReference type="GO" id="GO:0005634">
    <property type="term" value="C:nucleus"/>
    <property type="evidence" value="ECO:0007669"/>
    <property type="project" value="TreeGrafter"/>
</dbReference>
<keyword evidence="9" id="KW-1185">Reference proteome</keyword>
<evidence type="ECO:0000256" key="2">
    <source>
        <dbReference type="ARBA" id="ARBA00004496"/>
    </source>
</evidence>
<dbReference type="PANTHER" id="PTHR10012:SF0">
    <property type="entry name" value="SERINE_THREONINE-PROTEIN PHOSPHATASE 2A ACTIVATOR"/>
    <property type="match status" value="1"/>
</dbReference>
<dbReference type="Proteomes" id="UP000240830">
    <property type="component" value="Unassembled WGS sequence"/>
</dbReference>
<dbReference type="FunFam" id="1.20.120.1150:FF:000002">
    <property type="entry name" value="Serine/threonine-protein phosphatase 2A activator"/>
    <property type="match status" value="1"/>
</dbReference>
<dbReference type="SUPFAM" id="SSF140984">
    <property type="entry name" value="PTPA-like"/>
    <property type="match status" value="1"/>
</dbReference>
<keyword evidence="6 7" id="KW-0413">Isomerase</keyword>
<dbReference type="InterPro" id="IPR004327">
    <property type="entry name" value="Phstyr_phstse_ac"/>
</dbReference>
<protein>
    <recommendedName>
        <fullName evidence="7">Serine/threonine-protein phosphatase 2A activator</fullName>
        <ecNumber evidence="7">5.2.1.8</ecNumber>
    </recommendedName>
    <alternativeName>
        <fullName evidence="7">Phosphotyrosyl phosphatase activator</fullName>
    </alternativeName>
</protein>
<proteinExistence type="inferred from homology"/>
<dbReference type="CDD" id="cd04087">
    <property type="entry name" value="PTPA"/>
    <property type="match status" value="1"/>
</dbReference>
<dbReference type="Pfam" id="PF03095">
    <property type="entry name" value="PTPA"/>
    <property type="match status" value="1"/>
</dbReference>
<keyword evidence="4 7" id="KW-0963">Cytoplasm</keyword>
<evidence type="ECO:0000313" key="8">
    <source>
        <dbReference type="EMBL" id="PJF18184.1"/>
    </source>
</evidence>
<organism evidence="8 9">
    <name type="scientific">Paramicrosporidium saccamoebae</name>
    <dbReference type="NCBI Taxonomy" id="1246581"/>
    <lineage>
        <taxon>Eukaryota</taxon>
        <taxon>Fungi</taxon>
        <taxon>Fungi incertae sedis</taxon>
        <taxon>Cryptomycota</taxon>
        <taxon>Cryptomycota incertae sedis</taxon>
        <taxon>Paramicrosporidium</taxon>
    </lineage>
</organism>
<dbReference type="PANTHER" id="PTHR10012">
    <property type="entry name" value="SERINE/THREONINE-PROTEIN PHOSPHATASE 2A REGULATORY SUBUNIT B"/>
    <property type="match status" value="1"/>
</dbReference>
<comment type="subcellular location">
    <subcellularLocation>
        <location evidence="2 7">Cytoplasm</location>
    </subcellularLocation>
</comment>
<dbReference type="GO" id="GO:0008160">
    <property type="term" value="F:protein tyrosine phosphatase activator activity"/>
    <property type="evidence" value="ECO:0007669"/>
    <property type="project" value="TreeGrafter"/>
</dbReference>
<keyword evidence="5 7" id="KW-0697">Rotamase</keyword>
<dbReference type="STRING" id="1246581.A0A2H9TKA0"/>
<dbReference type="GO" id="GO:0007052">
    <property type="term" value="P:mitotic spindle organization"/>
    <property type="evidence" value="ECO:0007669"/>
    <property type="project" value="TreeGrafter"/>
</dbReference>
<sequence>MSTARRILHNTDLDAWKSSPAYDAVLSLISKVNTAIMEKKLSQSPSTQLDECISTLLNHMDRFIDQNPPNEMGNQRYGNPAFRAYFATLQAKLAPLVAELATRAKLSSDTVGELTCYLLGSVGNPVRIDYGTGHELSFLGFLASIDQATTLSQDDYVALGLSVVTRYLKLVRRLQICYSLEPAGSHGVWGLDDYQFIPFLFGSAQLVGQTQIVPSAATNPTVLLSHKDEYLYLQAIDFIISIKKGRHFGEYSPMLHDISAIPDWRRINRGLFKMYREEVMHKFPVVQHFEFGKLLKWKLE</sequence>
<dbReference type="GO" id="GO:0000159">
    <property type="term" value="C:protein phosphatase type 2A complex"/>
    <property type="evidence" value="ECO:0007669"/>
    <property type="project" value="TreeGrafter"/>
</dbReference>
<dbReference type="Gene3D" id="1.20.120.1150">
    <property type="match status" value="1"/>
</dbReference>
<evidence type="ECO:0000256" key="6">
    <source>
        <dbReference type="ARBA" id="ARBA00023235"/>
    </source>
</evidence>
<reference evidence="8 9" key="1">
    <citation type="submission" date="2016-10" db="EMBL/GenBank/DDBJ databases">
        <title>The genome of Paramicrosporidium saccamoebae is the missing link in understanding Cryptomycota and Microsporidia evolution.</title>
        <authorList>
            <person name="Quandt C.A."/>
            <person name="Beaudet D."/>
            <person name="Corsaro D."/>
            <person name="Michel R."/>
            <person name="Corradi N."/>
            <person name="James T."/>
        </authorList>
    </citation>
    <scope>NUCLEOTIDE SEQUENCE [LARGE SCALE GENOMIC DNA]</scope>
    <source>
        <strain evidence="8 9">KSL3</strain>
    </source>
</reference>
<comment type="catalytic activity">
    <reaction evidence="1 7">
        <text>[protein]-peptidylproline (omega=180) = [protein]-peptidylproline (omega=0)</text>
        <dbReference type="Rhea" id="RHEA:16237"/>
        <dbReference type="Rhea" id="RHEA-COMP:10747"/>
        <dbReference type="Rhea" id="RHEA-COMP:10748"/>
        <dbReference type="ChEBI" id="CHEBI:83833"/>
        <dbReference type="ChEBI" id="CHEBI:83834"/>
        <dbReference type="EC" id="5.2.1.8"/>
    </reaction>
</comment>
<comment type="caution">
    <text evidence="8">The sequence shown here is derived from an EMBL/GenBank/DDBJ whole genome shotgun (WGS) entry which is preliminary data.</text>
</comment>
<dbReference type="InterPro" id="IPR043170">
    <property type="entry name" value="PTPA_C_lid"/>
</dbReference>
<dbReference type="InterPro" id="IPR037218">
    <property type="entry name" value="PTPA_sf"/>
</dbReference>
<evidence type="ECO:0000256" key="3">
    <source>
        <dbReference type="ARBA" id="ARBA00011019"/>
    </source>
</evidence>
<dbReference type="GO" id="GO:0005737">
    <property type="term" value="C:cytoplasm"/>
    <property type="evidence" value="ECO:0007669"/>
    <property type="project" value="UniProtKB-SubCell"/>
</dbReference>
<dbReference type="EMBL" id="MTSL01000137">
    <property type="protein sequence ID" value="PJF18184.1"/>
    <property type="molecule type" value="Genomic_DNA"/>
</dbReference>
<dbReference type="OrthoDB" id="16120at2759"/>
<dbReference type="PIRSF" id="PIRSF016325">
    <property type="entry name" value="Phstyr_phstse_ac"/>
    <property type="match status" value="1"/>
</dbReference>